<evidence type="ECO:0008006" key="3">
    <source>
        <dbReference type="Google" id="ProtNLM"/>
    </source>
</evidence>
<dbReference type="GO" id="GO:0000151">
    <property type="term" value="C:ubiquitin ligase complex"/>
    <property type="evidence" value="ECO:0007669"/>
    <property type="project" value="TreeGrafter"/>
</dbReference>
<dbReference type="GO" id="GO:0000209">
    <property type="term" value="P:protein polyubiquitination"/>
    <property type="evidence" value="ECO:0007669"/>
    <property type="project" value="TreeGrafter"/>
</dbReference>
<name>A0A2T9YUJ9_9FUNG</name>
<dbReference type="GO" id="GO:0031624">
    <property type="term" value="F:ubiquitin conjugating enzyme binding"/>
    <property type="evidence" value="ECO:0007669"/>
    <property type="project" value="TreeGrafter"/>
</dbReference>
<dbReference type="GO" id="GO:0061630">
    <property type="term" value="F:ubiquitin protein ligase activity"/>
    <property type="evidence" value="ECO:0007669"/>
    <property type="project" value="TreeGrafter"/>
</dbReference>
<dbReference type="GO" id="GO:0005634">
    <property type="term" value="C:nucleus"/>
    <property type="evidence" value="ECO:0007669"/>
    <property type="project" value="TreeGrafter"/>
</dbReference>
<dbReference type="GO" id="GO:0030332">
    <property type="term" value="F:cyclin binding"/>
    <property type="evidence" value="ECO:0007669"/>
    <property type="project" value="TreeGrafter"/>
</dbReference>
<accession>A0A2T9YUJ9</accession>
<proteinExistence type="predicted"/>
<dbReference type="OrthoDB" id="66510at2759"/>
<dbReference type="Proteomes" id="UP000245383">
    <property type="component" value="Unassembled WGS sequence"/>
</dbReference>
<dbReference type="PANTHER" id="PTHR31531">
    <property type="entry name" value="E3 UBIQUITIN-PROTEIN LIGASE E3D FAMILY MEMBER"/>
    <property type="match status" value="1"/>
</dbReference>
<keyword evidence="2" id="KW-1185">Reference proteome</keyword>
<sequence length="388" mass="43722">MTSVYSWGKENIPPLYIETLPNLNITDVYISLPDFAQNDPARILLQKAPKLLCVGYRLPTGELVWSSKIHLKNAFNLNSVTSTICSNTQNALLRVRLQNTAPVNIKNLNIMEMLSSPDLLGNKLDAESLKDLDYISCKNCNAQLSFGCSSVLWNLHQLPTEYWQEMVDFWVCHPEGDTLSANIAKMDSFNQSDLSQHSVPNLNSSRGDQDSSSICRFIKVGATFLQFDSSSFLPKSYITTKSNFISNNLNLSHQNSSSMSIECSCCNTLIGNTISRELNYSPSGTVLHIWQHKVLFCMKNRTQNISSLCVSLSHLLAIDLLYQISAHASYYFIIQSRDTNIPALLLWITSWGIDTCNNNTHPSTLTYFKNGIKTLYYSYDPNNLIHQQ</sequence>
<dbReference type="Pfam" id="PF09814">
    <property type="entry name" value="HECT_2"/>
    <property type="match status" value="1"/>
</dbReference>
<protein>
    <recommendedName>
        <fullName evidence="3">Ubiquitin-conjugating enzyme E2C-binding protein</fullName>
    </recommendedName>
</protein>
<dbReference type="GO" id="GO:0005829">
    <property type="term" value="C:cytosol"/>
    <property type="evidence" value="ECO:0007669"/>
    <property type="project" value="TreeGrafter"/>
</dbReference>
<reference evidence="1 2" key="1">
    <citation type="journal article" date="2018" name="MBio">
        <title>Comparative Genomics Reveals the Core Gene Toolbox for the Fungus-Insect Symbiosis.</title>
        <authorList>
            <person name="Wang Y."/>
            <person name="Stata M."/>
            <person name="Wang W."/>
            <person name="Stajich J.E."/>
            <person name="White M.M."/>
            <person name="Moncalvo J.M."/>
        </authorList>
    </citation>
    <scope>NUCLEOTIDE SEQUENCE [LARGE SCALE GENOMIC DNA]</scope>
    <source>
        <strain evidence="1 2">SWE-8-4</strain>
    </source>
</reference>
<dbReference type="GO" id="GO:0051865">
    <property type="term" value="P:protein autoubiquitination"/>
    <property type="evidence" value="ECO:0007669"/>
    <property type="project" value="TreeGrafter"/>
</dbReference>
<gene>
    <name evidence="1" type="ORF">BB561_001434</name>
</gene>
<dbReference type="STRING" id="133385.A0A2T9YUJ9"/>
<dbReference type="EMBL" id="MBFR01000042">
    <property type="protein sequence ID" value="PVU96030.1"/>
    <property type="molecule type" value="Genomic_DNA"/>
</dbReference>
<comment type="caution">
    <text evidence="1">The sequence shown here is derived from an EMBL/GenBank/DDBJ whole genome shotgun (WGS) entry which is preliminary data.</text>
</comment>
<organism evidence="1 2">
    <name type="scientific">Smittium simulii</name>
    <dbReference type="NCBI Taxonomy" id="133385"/>
    <lineage>
        <taxon>Eukaryota</taxon>
        <taxon>Fungi</taxon>
        <taxon>Fungi incertae sedis</taxon>
        <taxon>Zoopagomycota</taxon>
        <taxon>Kickxellomycotina</taxon>
        <taxon>Harpellomycetes</taxon>
        <taxon>Harpellales</taxon>
        <taxon>Legeriomycetaceae</taxon>
        <taxon>Smittium</taxon>
    </lineage>
</organism>
<dbReference type="AlphaFoldDB" id="A0A2T9YUJ9"/>
<dbReference type="PANTHER" id="PTHR31531:SF2">
    <property type="entry name" value="E3 UBIQUITIN-PROTEIN LIGASE E3D"/>
    <property type="match status" value="1"/>
</dbReference>
<dbReference type="InterPro" id="IPR019193">
    <property type="entry name" value="UBQ-conj_enz_E2-bd_prot"/>
</dbReference>
<dbReference type="GO" id="GO:0006513">
    <property type="term" value="P:protein monoubiquitination"/>
    <property type="evidence" value="ECO:0007669"/>
    <property type="project" value="TreeGrafter"/>
</dbReference>
<dbReference type="GO" id="GO:0043161">
    <property type="term" value="P:proteasome-mediated ubiquitin-dependent protein catabolic process"/>
    <property type="evidence" value="ECO:0007669"/>
    <property type="project" value="TreeGrafter"/>
</dbReference>
<evidence type="ECO:0000313" key="2">
    <source>
        <dbReference type="Proteomes" id="UP000245383"/>
    </source>
</evidence>
<evidence type="ECO:0000313" key="1">
    <source>
        <dbReference type="EMBL" id="PVU96030.1"/>
    </source>
</evidence>